<dbReference type="InterPro" id="IPR022687">
    <property type="entry name" value="HTH_DTXR"/>
</dbReference>
<dbReference type="PANTHER" id="PTHR33238:SF7">
    <property type="entry name" value="IRON-DEPENDENT TRANSCRIPTIONAL REGULATOR"/>
    <property type="match status" value="1"/>
</dbReference>
<dbReference type="PANTHER" id="PTHR33238">
    <property type="entry name" value="IRON (METAL) DEPENDENT REPRESSOR, DTXR FAMILY"/>
    <property type="match status" value="1"/>
</dbReference>
<name>A0AAE3JDP1_9FIRM</name>
<dbReference type="Gene3D" id="1.10.60.10">
    <property type="entry name" value="Iron dependent repressor, metal binding and dimerisation domain"/>
    <property type="match status" value="1"/>
</dbReference>
<dbReference type="Proteomes" id="UP001198182">
    <property type="component" value="Unassembled WGS sequence"/>
</dbReference>
<accession>A0AAE3JDP1</accession>
<evidence type="ECO:0000256" key="1">
    <source>
        <dbReference type="ARBA" id="ARBA00007871"/>
    </source>
</evidence>
<keyword evidence="7" id="KW-1185">Reference proteome</keyword>
<dbReference type="Pfam" id="PF02742">
    <property type="entry name" value="Fe_dep_repr_C"/>
    <property type="match status" value="1"/>
</dbReference>
<protein>
    <submittedName>
        <fullName evidence="6">Metal-dependent transcriptional regulator</fullName>
    </submittedName>
</protein>
<keyword evidence="2" id="KW-0805">Transcription regulation</keyword>
<organism evidence="6 7">
    <name type="scientific">Hominifimenecus microfluidus</name>
    <dbReference type="NCBI Taxonomy" id="2885348"/>
    <lineage>
        <taxon>Bacteria</taxon>
        <taxon>Bacillati</taxon>
        <taxon>Bacillota</taxon>
        <taxon>Clostridia</taxon>
        <taxon>Lachnospirales</taxon>
        <taxon>Lachnospiraceae</taxon>
        <taxon>Hominifimenecus</taxon>
    </lineage>
</organism>
<evidence type="ECO:0000259" key="5">
    <source>
        <dbReference type="PROSITE" id="PS50944"/>
    </source>
</evidence>
<dbReference type="SMART" id="SM00529">
    <property type="entry name" value="HTH_DTXR"/>
    <property type="match status" value="1"/>
</dbReference>
<dbReference type="GO" id="GO:0003677">
    <property type="term" value="F:DNA binding"/>
    <property type="evidence" value="ECO:0007669"/>
    <property type="project" value="UniProtKB-KW"/>
</dbReference>
<dbReference type="AlphaFoldDB" id="A0AAE3JDP1"/>
<comment type="similarity">
    <text evidence="1">Belongs to the DtxR/MntR family.</text>
</comment>
<dbReference type="EMBL" id="JAJEQR010000008">
    <property type="protein sequence ID" value="MCC2230109.1"/>
    <property type="molecule type" value="Genomic_DNA"/>
</dbReference>
<evidence type="ECO:0000256" key="4">
    <source>
        <dbReference type="ARBA" id="ARBA00023163"/>
    </source>
</evidence>
<keyword evidence="4" id="KW-0804">Transcription</keyword>
<dbReference type="Pfam" id="PF01325">
    <property type="entry name" value="Fe_dep_repress"/>
    <property type="match status" value="1"/>
</dbReference>
<dbReference type="GO" id="GO:0003700">
    <property type="term" value="F:DNA-binding transcription factor activity"/>
    <property type="evidence" value="ECO:0007669"/>
    <property type="project" value="InterPro"/>
</dbReference>
<dbReference type="GO" id="GO:0046983">
    <property type="term" value="F:protein dimerization activity"/>
    <property type="evidence" value="ECO:0007669"/>
    <property type="project" value="InterPro"/>
</dbReference>
<dbReference type="Gene3D" id="1.10.10.10">
    <property type="entry name" value="Winged helix-like DNA-binding domain superfamily/Winged helix DNA-binding domain"/>
    <property type="match status" value="1"/>
</dbReference>
<evidence type="ECO:0000313" key="7">
    <source>
        <dbReference type="Proteomes" id="UP001198182"/>
    </source>
</evidence>
<keyword evidence="3" id="KW-0238">DNA-binding</keyword>
<dbReference type="GO" id="GO:0046914">
    <property type="term" value="F:transition metal ion binding"/>
    <property type="evidence" value="ECO:0007669"/>
    <property type="project" value="InterPro"/>
</dbReference>
<dbReference type="InterPro" id="IPR001367">
    <property type="entry name" value="Fe_dep_repressor"/>
</dbReference>
<dbReference type="SUPFAM" id="SSF46785">
    <property type="entry name" value="Winged helix' DNA-binding domain"/>
    <property type="match status" value="1"/>
</dbReference>
<dbReference type="SUPFAM" id="SSF47979">
    <property type="entry name" value="Iron-dependent repressor protein, dimerization domain"/>
    <property type="match status" value="1"/>
</dbReference>
<dbReference type="InterPro" id="IPR050536">
    <property type="entry name" value="DtxR_MntR_Metal-Reg"/>
</dbReference>
<dbReference type="InterPro" id="IPR036390">
    <property type="entry name" value="WH_DNA-bd_sf"/>
</dbReference>
<reference evidence="6" key="1">
    <citation type="submission" date="2021-10" db="EMBL/GenBank/DDBJ databases">
        <title>Anaerobic single-cell dispensing facilitates the cultivation of human gut bacteria.</title>
        <authorList>
            <person name="Afrizal A."/>
        </authorList>
    </citation>
    <scope>NUCLEOTIDE SEQUENCE</scope>
    <source>
        <strain evidence="6">CLA-AA-H215</strain>
    </source>
</reference>
<dbReference type="InterPro" id="IPR036388">
    <property type="entry name" value="WH-like_DNA-bd_sf"/>
</dbReference>
<dbReference type="RefSeq" id="WP_308452819.1">
    <property type="nucleotide sequence ID" value="NZ_JAJEQR010000008.1"/>
</dbReference>
<evidence type="ECO:0000256" key="2">
    <source>
        <dbReference type="ARBA" id="ARBA00023015"/>
    </source>
</evidence>
<sequence length="137" mass="15660">MKIQESAENYLEAILVLGERQGNVRSIDVANELGFSKPSVSYAMKQFRENGLVIMDDNSYLHLTDAGRAIAERTYERHELLTRYFVALGVSEHTAAEDACRIEHVISQETFSKLKEHAEKMMALQAKREQEQAKEQQ</sequence>
<dbReference type="InterPro" id="IPR036421">
    <property type="entry name" value="Fe_dep_repressor_sf"/>
</dbReference>
<evidence type="ECO:0000256" key="3">
    <source>
        <dbReference type="ARBA" id="ARBA00023125"/>
    </source>
</evidence>
<proteinExistence type="inferred from homology"/>
<feature type="domain" description="HTH dtxR-type" evidence="5">
    <location>
        <begin position="1"/>
        <end position="64"/>
    </location>
</feature>
<dbReference type="PROSITE" id="PS50944">
    <property type="entry name" value="HTH_DTXR"/>
    <property type="match status" value="1"/>
</dbReference>
<evidence type="ECO:0000313" key="6">
    <source>
        <dbReference type="EMBL" id="MCC2230109.1"/>
    </source>
</evidence>
<gene>
    <name evidence="6" type="ORF">LKD81_03720</name>
</gene>
<dbReference type="InterPro" id="IPR022689">
    <property type="entry name" value="Iron_dep_repressor"/>
</dbReference>
<comment type="caution">
    <text evidence="6">The sequence shown here is derived from an EMBL/GenBank/DDBJ whole genome shotgun (WGS) entry which is preliminary data.</text>
</comment>